<sequence length="80" mass="9039">MLQRGWTVLQSRPNKVGVPWLDMPKTSMRRLLPPDWVENPVPPWPPLPPSQAALPQSQLVLHAAEYWHVPRNADSLITAG</sequence>
<gene>
    <name evidence="1" type="ORF">PG996_010625</name>
</gene>
<comment type="caution">
    <text evidence="1">The sequence shown here is derived from an EMBL/GenBank/DDBJ whole genome shotgun (WGS) entry which is preliminary data.</text>
</comment>
<name>A0ABR1URL7_9PEZI</name>
<organism evidence="1 2">
    <name type="scientific">Apiospora saccharicola</name>
    <dbReference type="NCBI Taxonomy" id="335842"/>
    <lineage>
        <taxon>Eukaryota</taxon>
        <taxon>Fungi</taxon>
        <taxon>Dikarya</taxon>
        <taxon>Ascomycota</taxon>
        <taxon>Pezizomycotina</taxon>
        <taxon>Sordariomycetes</taxon>
        <taxon>Xylariomycetidae</taxon>
        <taxon>Amphisphaeriales</taxon>
        <taxon>Apiosporaceae</taxon>
        <taxon>Apiospora</taxon>
    </lineage>
</organism>
<proteinExistence type="predicted"/>
<evidence type="ECO:0000313" key="1">
    <source>
        <dbReference type="EMBL" id="KAK8060695.1"/>
    </source>
</evidence>
<protein>
    <submittedName>
        <fullName evidence="1">Uncharacterized protein</fullName>
    </submittedName>
</protein>
<keyword evidence="2" id="KW-1185">Reference proteome</keyword>
<evidence type="ECO:0000313" key="2">
    <source>
        <dbReference type="Proteomes" id="UP001446871"/>
    </source>
</evidence>
<reference evidence="1 2" key="1">
    <citation type="submission" date="2023-01" db="EMBL/GenBank/DDBJ databases">
        <title>Analysis of 21 Apiospora genomes using comparative genomics revels a genus with tremendous synthesis potential of carbohydrate active enzymes and secondary metabolites.</title>
        <authorList>
            <person name="Sorensen T."/>
        </authorList>
    </citation>
    <scope>NUCLEOTIDE SEQUENCE [LARGE SCALE GENOMIC DNA]</scope>
    <source>
        <strain evidence="1 2">CBS 83171</strain>
    </source>
</reference>
<dbReference type="EMBL" id="JAQQWM010000006">
    <property type="protein sequence ID" value="KAK8060695.1"/>
    <property type="molecule type" value="Genomic_DNA"/>
</dbReference>
<dbReference type="Proteomes" id="UP001446871">
    <property type="component" value="Unassembled WGS sequence"/>
</dbReference>
<accession>A0ABR1URL7</accession>